<evidence type="ECO:0000259" key="8">
    <source>
        <dbReference type="PROSITE" id="PS50850"/>
    </source>
</evidence>
<keyword evidence="2" id="KW-0813">Transport</keyword>
<evidence type="ECO:0000313" key="9">
    <source>
        <dbReference type="EMBL" id="CAI8013006.1"/>
    </source>
</evidence>
<name>A0AA35RM01_GEOBA</name>
<dbReference type="InterPro" id="IPR005828">
    <property type="entry name" value="MFS_sugar_transport-like"/>
</dbReference>
<dbReference type="PANTHER" id="PTHR48020:SF12">
    <property type="entry name" value="PROTON MYO-INOSITOL COTRANSPORTER"/>
    <property type="match status" value="1"/>
</dbReference>
<dbReference type="GO" id="GO:0016324">
    <property type="term" value="C:apical plasma membrane"/>
    <property type="evidence" value="ECO:0007669"/>
    <property type="project" value="TreeGrafter"/>
</dbReference>
<evidence type="ECO:0000256" key="5">
    <source>
        <dbReference type="ARBA" id="ARBA00023136"/>
    </source>
</evidence>
<dbReference type="GO" id="GO:0005366">
    <property type="term" value="F:myo-inositol:proton symporter activity"/>
    <property type="evidence" value="ECO:0007669"/>
    <property type="project" value="TreeGrafter"/>
</dbReference>
<evidence type="ECO:0000256" key="4">
    <source>
        <dbReference type="ARBA" id="ARBA00022989"/>
    </source>
</evidence>
<protein>
    <submittedName>
        <fullName evidence="9">Proton myo-inositol cotransporter</fullName>
    </submittedName>
</protein>
<feature type="transmembrane region" description="Helical" evidence="7">
    <location>
        <begin position="135"/>
        <end position="152"/>
    </location>
</feature>
<keyword evidence="4 7" id="KW-1133">Transmembrane helix</keyword>
<evidence type="ECO:0000256" key="2">
    <source>
        <dbReference type="ARBA" id="ARBA00022448"/>
    </source>
</evidence>
<dbReference type="InterPro" id="IPR050814">
    <property type="entry name" value="Myo-inositol_Transporter"/>
</dbReference>
<dbReference type="Gene3D" id="1.20.1250.20">
    <property type="entry name" value="MFS general substrate transporter like domains"/>
    <property type="match status" value="1"/>
</dbReference>
<feature type="transmembrane region" description="Helical" evidence="7">
    <location>
        <begin position="64"/>
        <end position="86"/>
    </location>
</feature>
<feature type="region of interest" description="Disordered" evidence="6">
    <location>
        <begin position="22"/>
        <end position="54"/>
    </location>
</feature>
<keyword evidence="3 7" id="KW-0812">Transmembrane</keyword>
<evidence type="ECO:0000313" key="10">
    <source>
        <dbReference type="Proteomes" id="UP001174909"/>
    </source>
</evidence>
<accession>A0AA35RM01</accession>
<evidence type="ECO:0000256" key="6">
    <source>
        <dbReference type="SAM" id="MobiDB-lite"/>
    </source>
</evidence>
<feature type="domain" description="Major facilitator superfamily (MFS) profile" evidence="8">
    <location>
        <begin position="68"/>
        <end position="172"/>
    </location>
</feature>
<organism evidence="9 10">
    <name type="scientific">Geodia barretti</name>
    <name type="common">Barrett's horny sponge</name>
    <dbReference type="NCBI Taxonomy" id="519541"/>
    <lineage>
        <taxon>Eukaryota</taxon>
        <taxon>Metazoa</taxon>
        <taxon>Porifera</taxon>
        <taxon>Demospongiae</taxon>
        <taxon>Heteroscleromorpha</taxon>
        <taxon>Tetractinellida</taxon>
        <taxon>Astrophorina</taxon>
        <taxon>Geodiidae</taxon>
        <taxon>Geodia</taxon>
    </lineage>
</organism>
<feature type="transmembrane region" description="Helical" evidence="7">
    <location>
        <begin position="106"/>
        <end position="123"/>
    </location>
</feature>
<sequence>MSGAKFTPVLVHWQRNEEGDKVQLLNSTDKDADADSLSSDQDPKRSQPRSQHSRDHALFKTPTIVYVISFFSIIGGFLFGYDTGVIAGALLELDEEFGLDATHKELVVSVTVAAAALGALGGAGLNEKLGRKRSIMIASAIFFVGALIMAGAPPADWGGPLYLQADLLLALA</sequence>
<evidence type="ECO:0000256" key="3">
    <source>
        <dbReference type="ARBA" id="ARBA00022692"/>
    </source>
</evidence>
<gene>
    <name evidence="9" type="ORF">GBAR_LOCUS8293</name>
</gene>
<comment type="caution">
    <text evidence="9">The sequence shown here is derived from an EMBL/GenBank/DDBJ whole genome shotgun (WGS) entry which is preliminary data.</text>
</comment>
<dbReference type="PANTHER" id="PTHR48020">
    <property type="entry name" value="PROTON MYO-INOSITOL COTRANSPORTER"/>
    <property type="match status" value="1"/>
</dbReference>
<proteinExistence type="predicted"/>
<dbReference type="AlphaFoldDB" id="A0AA35RM01"/>
<dbReference type="Proteomes" id="UP001174909">
    <property type="component" value="Unassembled WGS sequence"/>
</dbReference>
<evidence type="ECO:0000256" key="7">
    <source>
        <dbReference type="SAM" id="Phobius"/>
    </source>
</evidence>
<evidence type="ECO:0000256" key="1">
    <source>
        <dbReference type="ARBA" id="ARBA00004141"/>
    </source>
</evidence>
<keyword evidence="10" id="KW-1185">Reference proteome</keyword>
<dbReference type="SUPFAM" id="SSF103473">
    <property type="entry name" value="MFS general substrate transporter"/>
    <property type="match status" value="1"/>
</dbReference>
<keyword evidence="5 7" id="KW-0472">Membrane</keyword>
<comment type="subcellular location">
    <subcellularLocation>
        <location evidence="1">Membrane</location>
        <topology evidence="1">Multi-pass membrane protein</topology>
    </subcellularLocation>
</comment>
<reference evidence="9" key="1">
    <citation type="submission" date="2023-03" db="EMBL/GenBank/DDBJ databases">
        <authorList>
            <person name="Steffen K."/>
            <person name="Cardenas P."/>
        </authorList>
    </citation>
    <scope>NUCLEOTIDE SEQUENCE</scope>
</reference>
<dbReference type="InterPro" id="IPR020846">
    <property type="entry name" value="MFS_dom"/>
</dbReference>
<dbReference type="InterPro" id="IPR036259">
    <property type="entry name" value="MFS_trans_sf"/>
</dbReference>
<dbReference type="EMBL" id="CASHTH010001228">
    <property type="protein sequence ID" value="CAI8013006.1"/>
    <property type="molecule type" value="Genomic_DNA"/>
</dbReference>
<dbReference type="Pfam" id="PF00083">
    <property type="entry name" value="Sugar_tr"/>
    <property type="match status" value="1"/>
</dbReference>
<dbReference type="PROSITE" id="PS50850">
    <property type="entry name" value="MFS"/>
    <property type="match status" value="1"/>
</dbReference>